<feature type="domain" description="Hepatitis TT virus Orf2/Gyrovirus Vp2 N-terminal" evidence="13">
    <location>
        <begin position="104"/>
        <end position="146"/>
    </location>
</feature>
<evidence type="ECO:0000256" key="11">
    <source>
        <dbReference type="ARBA" id="ARBA00051722"/>
    </source>
</evidence>
<keyword evidence="5" id="KW-0244">Early protein</keyword>
<dbReference type="OrthoDB" id="17383at10239"/>
<evidence type="ECO:0000256" key="4">
    <source>
        <dbReference type="ARBA" id="ARBA00017219"/>
    </source>
</evidence>
<evidence type="ECO:0000259" key="13">
    <source>
        <dbReference type="Pfam" id="PF02957"/>
    </source>
</evidence>
<feature type="region of interest" description="Disordered" evidence="12">
    <location>
        <begin position="1"/>
        <end position="72"/>
    </location>
</feature>
<evidence type="ECO:0000256" key="10">
    <source>
        <dbReference type="ARBA" id="ARBA00048336"/>
    </source>
</evidence>
<evidence type="ECO:0000256" key="6">
    <source>
        <dbReference type="ARBA" id="ARBA00022801"/>
    </source>
</evidence>
<dbReference type="EC" id="3.1.3.48" evidence="2"/>
<dbReference type="KEGG" id="vg:20522548"/>
<evidence type="ECO:0000256" key="9">
    <source>
        <dbReference type="ARBA" id="ARBA00047761"/>
    </source>
</evidence>
<comment type="function">
    <text evidence="8">May act as a scaffold protein in virion assembly. May also play a role in intracellular signaling during viral replication.</text>
</comment>
<organism evidence="14 15">
    <name type="scientific">Gyrovirus GyV7-SF</name>
    <dbReference type="NCBI Taxonomy" id="1548711"/>
    <lineage>
        <taxon>Viruses</taxon>
        <taxon>Monodnaviria</taxon>
        <taxon>Shotokuvirae</taxon>
        <taxon>Commensaviricota</taxon>
        <taxon>Cardeaviricetes</taxon>
        <taxon>Sanitavirales</taxon>
        <taxon>Anelloviridae</taxon>
        <taxon>Gyrovirus</taxon>
        <taxon>Gyrovirus galga2</taxon>
    </lineage>
</organism>
<evidence type="ECO:0000256" key="7">
    <source>
        <dbReference type="ARBA" id="ARBA00022912"/>
    </source>
</evidence>
<sequence>MLSGGVEDTQPGCSIPAGGSELPFRQEGQRGPSGAGGPGKTLNSHGTPIHENGSTPQTPVTPSPRAHIRKTYGDVRASNKFVSVGWDSLERDPNWYRVNYNYTIATWLRNCSRTHDEICTCGSFRSHWFQECSGLTDACSQTEKDLGRLLSEGKRAKQKTTLPCNPTPHIRRKTVRWQDEQDDLADDSTLSTEDDGGYTGDEDDFADIEPVNFDLDPQDAFIAALRGDSSTQGPAPTW</sequence>
<feature type="compositionally biased region" description="Polar residues" evidence="12">
    <location>
        <begin position="41"/>
        <end position="60"/>
    </location>
</feature>
<feature type="compositionally biased region" description="Acidic residues" evidence="12">
    <location>
        <begin position="180"/>
        <end position="207"/>
    </location>
</feature>
<feature type="region of interest" description="Disordered" evidence="12">
    <location>
        <begin position="177"/>
        <end position="211"/>
    </location>
</feature>
<comment type="catalytic activity">
    <reaction evidence="10">
        <text>O-phospho-L-threonyl-[protein] + H2O = L-threonyl-[protein] + phosphate</text>
        <dbReference type="Rhea" id="RHEA:47004"/>
        <dbReference type="Rhea" id="RHEA-COMP:11060"/>
        <dbReference type="Rhea" id="RHEA-COMP:11605"/>
        <dbReference type="ChEBI" id="CHEBI:15377"/>
        <dbReference type="ChEBI" id="CHEBI:30013"/>
        <dbReference type="ChEBI" id="CHEBI:43474"/>
        <dbReference type="ChEBI" id="CHEBI:61977"/>
        <dbReference type="EC" id="3.1.3.16"/>
    </reaction>
</comment>
<evidence type="ECO:0000256" key="8">
    <source>
        <dbReference type="ARBA" id="ARBA00024766"/>
    </source>
</evidence>
<protein>
    <recommendedName>
        <fullName evidence="4">Dual specificity protein phosphatase VP2</fullName>
        <ecNumber evidence="3">3.1.3.16</ecNumber>
        <ecNumber evidence="2">3.1.3.48</ecNumber>
    </recommendedName>
</protein>
<dbReference type="Pfam" id="PF02957">
    <property type="entry name" value="TT_ORF2-like"/>
    <property type="match status" value="1"/>
</dbReference>
<evidence type="ECO:0000256" key="2">
    <source>
        <dbReference type="ARBA" id="ARBA00013064"/>
    </source>
</evidence>
<evidence type="ECO:0000256" key="12">
    <source>
        <dbReference type="SAM" id="MobiDB-lite"/>
    </source>
</evidence>
<keyword evidence="15" id="KW-1185">Reference proteome</keyword>
<evidence type="ECO:0000256" key="3">
    <source>
        <dbReference type="ARBA" id="ARBA00013081"/>
    </source>
</evidence>
<comment type="similarity">
    <text evidence="1">Belongs to the gyrovirus protein VP2 family.</text>
</comment>
<proteinExistence type="inferred from homology"/>
<comment type="catalytic activity">
    <reaction evidence="11">
        <text>O-phospho-L-tyrosyl-[protein] + H2O = L-tyrosyl-[protein] + phosphate</text>
        <dbReference type="Rhea" id="RHEA:10684"/>
        <dbReference type="Rhea" id="RHEA-COMP:10136"/>
        <dbReference type="Rhea" id="RHEA-COMP:20101"/>
        <dbReference type="ChEBI" id="CHEBI:15377"/>
        <dbReference type="ChEBI" id="CHEBI:43474"/>
        <dbReference type="ChEBI" id="CHEBI:46858"/>
        <dbReference type="ChEBI" id="CHEBI:61978"/>
        <dbReference type="EC" id="3.1.3.48"/>
    </reaction>
</comment>
<dbReference type="GeneID" id="20522548"/>
<dbReference type="EMBL" id="KM111536">
    <property type="protein sequence ID" value="AIR09406.1"/>
    <property type="molecule type" value="Genomic_DNA"/>
</dbReference>
<name>A0A089RS37_9VIRU</name>
<dbReference type="RefSeq" id="YP_009072434.1">
    <property type="nucleotide sequence ID" value="NC_025215.1"/>
</dbReference>
<dbReference type="GO" id="GO:0004725">
    <property type="term" value="F:protein tyrosine phosphatase activity"/>
    <property type="evidence" value="ECO:0007669"/>
    <property type="project" value="UniProtKB-EC"/>
</dbReference>
<evidence type="ECO:0000313" key="15">
    <source>
        <dbReference type="Proteomes" id="UP000174880"/>
    </source>
</evidence>
<accession>A0A089RS37</accession>
<dbReference type="GO" id="GO:0004722">
    <property type="term" value="F:protein serine/threonine phosphatase activity"/>
    <property type="evidence" value="ECO:0007669"/>
    <property type="project" value="UniProtKB-EC"/>
</dbReference>
<reference evidence="14 15" key="1">
    <citation type="journal article" date="2014" name="Virology">
        <title>What is for dinner? Viral metagenomics of US store bought beef, pork, and chicken.</title>
        <authorList>
            <person name="Zhang W."/>
            <person name="Li L."/>
            <person name="Deng X."/>
            <person name="Kapusinszky B."/>
            <person name="Delwart E."/>
        </authorList>
    </citation>
    <scope>NUCLEOTIDE SEQUENCE [LARGE SCALE GENOMIC DNA]</scope>
    <source>
        <strain evidence="14">GyV7-SF</strain>
    </source>
</reference>
<evidence type="ECO:0000256" key="1">
    <source>
        <dbReference type="ARBA" id="ARBA00008237"/>
    </source>
</evidence>
<dbReference type="Proteomes" id="UP000174880">
    <property type="component" value="Segment"/>
</dbReference>
<evidence type="ECO:0000256" key="5">
    <source>
        <dbReference type="ARBA" id="ARBA00022518"/>
    </source>
</evidence>
<comment type="catalytic activity">
    <reaction evidence="9">
        <text>O-phospho-L-seryl-[protein] + H2O = L-seryl-[protein] + phosphate</text>
        <dbReference type="Rhea" id="RHEA:20629"/>
        <dbReference type="Rhea" id="RHEA-COMP:9863"/>
        <dbReference type="Rhea" id="RHEA-COMP:11604"/>
        <dbReference type="ChEBI" id="CHEBI:15377"/>
        <dbReference type="ChEBI" id="CHEBI:29999"/>
        <dbReference type="ChEBI" id="CHEBI:43474"/>
        <dbReference type="ChEBI" id="CHEBI:83421"/>
        <dbReference type="EC" id="3.1.3.16"/>
    </reaction>
</comment>
<dbReference type="EC" id="3.1.3.16" evidence="3"/>
<keyword evidence="7" id="KW-0904">Protein phosphatase</keyword>
<keyword evidence="6" id="KW-0378">Hydrolase</keyword>
<dbReference type="InterPro" id="IPR004118">
    <property type="entry name" value="HEV_TT_vir_Orf2/Gyrovir_Vp2_N"/>
</dbReference>
<evidence type="ECO:0000313" key="14">
    <source>
        <dbReference type="EMBL" id="AIR09406.1"/>
    </source>
</evidence>